<proteinExistence type="predicted"/>
<gene>
    <name evidence="2" type="ORF">CAUS1442_LOCUS10566</name>
</gene>
<feature type="transmembrane region" description="Helical" evidence="1">
    <location>
        <begin position="128"/>
        <end position="147"/>
    </location>
</feature>
<evidence type="ECO:0000256" key="1">
    <source>
        <dbReference type="SAM" id="Phobius"/>
    </source>
</evidence>
<accession>A0A7R9WZN6</accession>
<name>A0A7R9WZN6_9STRA</name>
<organism evidence="2">
    <name type="scientific">Craspedostauros australis</name>
    <dbReference type="NCBI Taxonomy" id="1486917"/>
    <lineage>
        <taxon>Eukaryota</taxon>
        <taxon>Sar</taxon>
        <taxon>Stramenopiles</taxon>
        <taxon>Ochrophyta</taxon>
        <taxon>Bacillariophyta</taxon>
        <taxon>Bacillariophyceae</taxon>
        <taxon>Bacillariophycidae</taxon>
        <taxon>Naviculales</taxon>
        <taxon>Naviculaceae</taxon>
        <taxon>Craspedostauros</taxon>
    </lineage>
</organism>
<evidence type="ECO:0000313" key="2">
    <source>
        <dbReference type="EMBL" id="CAD8338437.1"/>
    </source>
</evidence>
<keyword evidence="1" id="KW-0472">Membrane</keyword>
<feature type="transmembrane region" description="Helical" evidence="1">
    <location>
        <begin position="49"/>
        <end position="70"/>
    </location>
</feature>
<dbReference type="EMBL" id="HBEF01016935">
    <property type="protein sequence ID" value="CAD8338437.1"/>
    <property type="molecule type" value="Transcribed_RNA"/>
</dbReference>
<feature type="transmembrane region" description="Helical" evidence="1">
    <location>
        <begin position="104"/>
        <end position="122"/>
    </location>
</feature>
<protein>
    <submittedName>
        <fullName evidence="2">Uncharacterized protein</fullName>
    </submittedName>
</protein>
<sequence>MTTYIPANAMFEFPDGEIVTGAPGGGGSPSPRMKEGQVCCGSCCDMRRAVIIVNIVMVTFLTLNVFLQFLGYELVELAARESDASEDTKEAAKEMESLHIGLRILFHLLEIAAYSFAIRGAIKFERNFVLIGFCAYIFSFGVNLLILRKLVGAVLTAFFAYPHYFLAKEIEDNIMTPENYPNEVHSCCCA</sequence>
<keyword evidence="1" id="KW-0812">Transmembrane</keyword>
<reference evidence="2" key="1">
    <citation type="submission" date="2021-01" db="EMBL/GenBank/DDBJ databases">
        <authorList>
            <person name="Corre E."/>
            <person name="Pelletier E."/>
            <person name="Niang G."/>
            <person name="Scheremetjew M."/>
            <person name="Finn R."/>
            <person name="Kale V."/>
            <person name="Holt S."/>
            <person name="Cochrane G."/>
            <person name="Meng A."/>
            <person name="Brown T."/>
            <person name="Cohen L."/>
        </authorList>
    </citation>
    <scope>NUCLEOTIDE SEQUENCE</scope>
    <source>
        <strain evidence="2">CCMP3328</strain>
    </source>
</reference>
<keyword evidence="1" id="KW-1133">Transmembrane helix</keyword>
<dbReference type="AlphaFoldDB" id="A0A7R9WZN6"/>